<gene>
    <name evidence="2" type="ORF">S01H4_42464</name>
</gene>
<sequence>GPVDFFATVMKQRVVQRQSYDAGSAEQSNQQTRQYSPKPGHAPTRVGKETMIRVVGMFAFWLGKGQHAGDGPPHRAENPACDQSRENNGGGPGENRKKLLDKRRPCRYSGIHTNLRVVYGLCLPLQPSVGWYVFVDDSWPWAA</sequence>
<evidence type="ECO:0000256" key="1">
    <source>
        <dbReference type="SAM" id="MobiDB-lite"/>
    </source>
</evidence>
<feature type="compositionally biased region" description="Polar residues" evidence="1">
    <location>
        <begin position="17"/>
        <end position="35"/>
    </location>
</feature>
<feature type="region of interest" description="Disordered" evidence="1">
    <location>
        <begin position="66"/>
        <end position="103"/>
    </location>
</feature>
<proteinExistence type="predicted"/>
<accession>X1C507</accession>
<evidence type="ECO:0000313" key="2">
    <source>
        <dbReference type="EMBL" id="GAG91458.1"/>
    </source>
</evidence>
<dbReference type="EMBL" id="BART01023319">
    <property type="protein sequence ID" value="GAG91458.1"/>
    <property type="molecule type" value="Genomic_DNA"/>
</dbReference>
<comment type="caution">
    <text evidence="2">The sequence shown here is derived from an EMBL/GenBank/DDBJ whole genome shotgun (WGS) entry which is preliminary data.</text>
</comment>
<dbReference type="AlphaFoldDB" id="X1C507"/>
<protein>
    <submittedName>
        <fullName evidence="2">Uncharacterized protein</fullName>
    </submittedName>
</protein>
<reference evidence="2" key="1">
    <citation type="journal article" date="2014" name="Front. Microbiol.">
        <title>High frequency of phylogenetically diverse reductive dehalogenase-homologous genes in deep subseafloor sedimentary metagenomes.</title>
        <authorList>
            <person name="Kawai M."/>
            <person name="Futagami T."/>
            <person name="Toyoda A."/>
            <person name="Takaki Y."/>
            <person name="Nishi S."/>
            <person name="Hori S."/>
            <person name="Arai W."/>
            <person name="Tsubouchi T."/>
            <person name="Morono Y."/>
            <person name="Uchiyama I."/>
            <person name="Ito T."/>
            <person name="Fujiyama A."/>
            <person name="Inagaki F."/>
            <person name="Takami H."/>
        </authorList>
    </citation>
    <scope>NUCLEOTIDE SEQUENCE</scope>
    <source>
        <strain evidence="2">Expedition CK06-06</strain>
    </source>
</reference>
<feature type="non-terminal residue" evidence="2">
    <location>
        <position position="1"/>
    </location>
</feature>
<feature type="region of interest" description="Disordered" evidence="1">
    <location>
        <begin position="17"/>
        <end position="46"/>
    </location>
</feature>
<name>X1C507_9ZZZZ</name>
<organism evidence="2">
    <name type="scientific">marine sediment metagenome</name>
    <dbReference type="NCBI Taxonomy" id="412755"/>
    <lineage>
        <taxon>unclassified sequences</taxon>
        <taxon>metagenomes</taxon>
        <taxon>ecological metagenomes</taxon>
    </lineage>
</organism>